<evidence type="ECO:0000313" key="2">
    <source>
        <dbReference type="Proteomes" id="UP000585474"/>
    </source>
</evidence>
<dbReference type="PANTHER" id="PTHR31549:SF149">
    <property type="entry name" value="ISOPRENOID SYNTHASE DOMAIN-CONTAINING PROTEIN"/>
    <property type="match status" value="1"/>
</dbReference>
<dbReference type="InterPro" id="IPR004158">
    <property type="entry name" value="DUF247_pln"/>
</dbReference>
<dbReference type="Proteomes" id="UP000585474">
    <property type="component" value="Unassembled WGS sequence"/>
</dbReference>
<dbReference type="EMBL" id="BJWL01000003">
    <property type="protein sequence ID" value="GFY84741.1"/>
    <property type="molecule type" value="Genomic_DNA"/>
</dbReference>
<organism evidence="1 2">
    <name type="scientific">Actinidia rufa</name>
    <dbReference type="NCBI Taxonomy" id="165716"/>
    <lineage>
        <taxon>Eukaryota</taxon>
        <taxon>Viridiplantae</taxon>
        <taxon>Streptophyta</taxon>
        <taxon>Embryophyta</taxon>
        <taxon>Tracheophyta</taxon>
        <taxon>Spermatophyta</taxon>
        <taxon>Magnoliopsida</taxon>
        <taxon>eudicotyledons</taxon>
        <taxon>Gunneridae</taxon>
        <taxon>Pentapetalae</taxon>
        <taxon>asterids</taxon>
        <taxon>Ericales</taxon>
        <taxon>Actinidiaceae</taxon>
        <taxon>Actinidia</taxon>
    </lineage>
</organism>
<protein>
    <submittedName>
        <fullName evidence="1">Uncharacterized protein</fullName>
    </submittedName>
</protein>
<name>A0A7J0EE32_9ERIC</name>
<evidence type="ECO:0000313" key="1">
    <source>
        <dbReference type="EMBL" id="GFY84741.1"/>
    </source>
</evidence>
<keyword evidence="2" id="KW-1185">Reference proteome</keyword>
<dbReference type="AlphaFoldDB" id="A0A7J0EE32"/>
<dbReference type="Pfam" id="PF03140">
    <property type="entry name" value="DUF247"/>
    <property type="match status" value="1"/>
</dbReference>
<sequence length="175" mass="19537">MGGPSRSSQELLITLWSSVVGTLDVQPRTLRPLGSDSGLARLVNLQTEFKPTCTSGILTLPPIIIDDTTKSMLLNLAAYEACPDNANDFGVTSYICFMDSIIDHAEDVKKLRSNGILLNFLGSDEQVANRFNEIATELAPSPHSYVQVEFRIEEHHKSSMKTWIAEWHHTYFRSP</sequence>
<proteinExistence type="predicted"/>
<gene>
    <name evidence="1" type="ORF">Acr_03g0015150</name>
</gene>
<dbReference type="OrthoDB" id="1849062at2759"/>
<accession>A0A7J0EE32</accession>
<reference evidence="1 2" key="1">
    <citation type="submission" date="2019-07" db="EMBL/GenBank/DDBJ databases">
        <title>De Novo Assembly of kiwifruit Actinidia rufa.</title>
        <authorList>
            <person name="Sugita-Konishi S."/>
            <person name="Sato K."/>
            <person name="Mori E."/>
            <person name="Abe Y."/>
            <person name="Kisaki G."/>
            <person name="Hamano K."/>
            <person name="Suezawa K."/>
            <person name="Otani M."/>
            <person name="Fukuda T."/>
            <person name="Manabe T."/>
            <person name="Gomi K."/>
            <person name="Tabuchi M."/>
            <person name="Akimitsu K."/>
            <person name="Kataoka I."/>
        </authorList>
    </citation>
    <scope>NUCLEOTIDE SEQUENCE [LARGE SCALE GENOMIC DNA]</scope>
    <source>
        <strain evidence="2">cv. Fuchu</strain>
    </source>
</reference>
<dbReference type="PANTHER" id="PTHR31549">
    <property type="entry name" value="PROTEIN, PUTATIVE (DUF247)-RELATED-RELATED"/>
    <property type="match status" value="1"/>
</dbReference>
<comment type="caution">
    <text evidence="1">The sequence shown here is derived from an EMBL/GenBank/DDBJ whole genome shotgun (WGS) entry which is preliminary data.</text>
</comment>